<feature type="region of interest" description="Disordered" evidence="1">
    <location>
        <begin position="72"/>
        <end position="92"/>
    </location>
</feature>
<evidence type="ECO:0000256" key="1">
    <source>
        <dbReference type="SAM" id="MobiDB-lite"/>
    </source>
</evidence>
<dbReference type="OrthoDB" id="10654280at2759"/>
<reference evidence="2" key="1">
    <citation type="journal article" date="2023" name="Science">
        <title>Genome structures resolve the early diversification of teleost fishes.</title>
        <authorList>
            <person name="Parey E."/>
            <person name="Louis A."/>
            <person name="Montfort J."/>
            <person name="Bouchez O."/>
            <person name="Roques C."/>
            <person name="Iampietro C."/>
            <person name="Lluch J."/>
            <person name="Castinel A."/>
            <person name="Donnadieu C."/>
            <person name="Desvignes T."/>
            <person name="Floi Bucao C."/>
            <person name="Jouanno E."/>
            <person name="Wen M."/>
            <person name="Mejri S."/>
            <person name="Dirks R."/>
            <person name="Jansen H."/>
            <person name="Henkel C."/>
            <person name="Chen W.J."/>
            <person name="Zahm M."/>
            <person name="Cabau C."/>
            <person name="Klopp C."/>
            <person name="Thompson A.W."/>
            <person name="Robinson-Rechavi M."/>
            <person name="Braasch I."/>
            <person name="Lecointre G."/>
            <person name="Bobe J."/>
            <person name="Postlethwait J.H."/>
            <person name="Berthelot C."/>
            <person name="Roest Crollius H."/>
            <person name="Guiguen Y."/>
        </authorList>
    </citation>
    <scope>NUCLEOTIDE SEQUENCE</scope>
    <source>
        <strain evidence="2">WJC10195</strain>
    </source>
</reference>
<gene>
    <name evidence="2" type="ORF">SKAU_G00080040</name>
</gene>
<dbReference type="PANTHER" id="PTHR12474">
    <property type="entry name" value="P53 REGULATED PA26 NUCLEAR PROTEIN SESTRIN"/>
    <property type="match status" value="1"/>
</dbReference>
<comment type="caution">
    <text evidence="2">The sequence shown here is derived from an EMBL/GenBank/DDBJ whole genome shotgun (WGS) entry which is preliminary data.</text>
</comment>
<dbReference type="EMBL" id="JAINUF010000003">
    <property type="protein sequence ID" value="KAJ8367976.1"/>
    <property type="molecule type" value="Genomic_DNA"/>
</dbReference>
<dbReference type="GO" id="GO:0005634">
    <property type="term" value="C:nucleus"/>
    <property type="evidence" value="ECO:0007669"/>
    <property type="project" value="InterPro"/>
</dbReference>
<dbReference type="GO" id="GO:1901031">
    <property type="term" value="P:regulation of response to reactive oxygen species"/>
    <property type="evidence" value="ECO:0007669"/>
    <property type="project" value="InterPro"/>
</dbReference>
<evidence type="ECO:0000313" key="3">
    <source>
        <dbReference type="Proteomes" id="UP001152622"/>
    </source>
</evidence>
<dbReference type="GO" id="GO:1904262">
    <property type="term" value="P:negative regulation of TORC1 signaling"/>
    <property type="evidence" value="ECO:0007669"/>
    <property type="project" value="TreeGrafter"/>
</dbReference>
<dbReference type="GO" id="GO:0016684">
    <property type="term" value="F:oxidoreductase activity, acting on peroxide as acceptor"/>
    <property type="evidence" value="ECO:0007669"/>
    <property type="project" value="TreeGrafter"/>
</dbReference>
<proteinExistence type="predicted"/>
<dbReference type="GO" id="GO:0016239">
    <property type="term" value="P:positive regulation of macroautophagy"/>
    <property type="evidence" value="ECO:0007669"/>
    <property type="project" value="TreeGrafter"/>
</dbReference>
<organism evidence="2 3">
    <name type="scientific">Synaphobranchus kaupii</name>
    <name type="common">Kaup's arrowtooth eel</name>
    <dbReference type="NCBI Taxonomy" id="118154"/>
    <lineage>
        <taxon>Eukaryota</taxon>
        <taxon>Metazoa</taxon>
        <taxon>Chordata</taxon>
        <taxon>Craniata</taxon>
        <taxon>Vertebrata</taxon>
        <taxon>Euteleostomi</taxon>
        <taxon>Actinopterygii</taxon>
        <taxon>Neopterygii</taxon>
        <taxon>Teleostei</taxon>
        <taxon>Anguilliformes</taxon>
        <taxon>Synaphobranchidae</taxon>
        <taxon>Synaphobranchus</taxon>
    </lineage>
</organism>
<dbReference type="GO" id="GO:1990253">
    <property type="term" value="P:cellular response to leucine starvation"/>
    <property type="evidence" value="ECO:0007669"/>
    <property type="project" value="TreeGrafter"/>
</dbReference>
<name>A0A9Q1FUN3_SYNKA</name>
<evidence type="ECO:0000313" key="2">
    <source>
        <dbReference type="EMBL" id="KAJ8367976.1"/>
    </source>
</evidence>
<dbReference type="InterPro" id="IPR006730">
    <property type="entry name" value="Sestrin"/>
</dbReference>
<protein>
    <submittedName>
        <fullName evidence="2">Uncharacterized protein</fullName>
    </submittedName>
</protein>
<dbReference type="GO" id="GO:0071233">
    <property type="term" value="P:cellular response to L-leucine"/>
    <property type="evidence" value="ECO:0007669"/>
    <property type="project" value="TreeGrafter"/>
</dbReference>
<dbReference type="PANTHER" id="PTHR12474:SF4">
    <property type="entry name" value="SESTRIN-3"/>
    <property type="match status" value="1"/>
</dbReference>
<dbReference type="AlphaFoldDB" id="A0A9Q1FUN3"/>
<dbReference type="GO" id="GO:0070728">
    <property type="term" value="F:L-leucine binding"/>
    <property type="evidence" value="ECO:0007669"/>
    <property type="project" value="TreeGrafter"/>
</dbReference>
<feature type="region of interest" description="Disordered" evidence="1">
    <location>
        <begin position="224"/>
        <end position="271"/>
    </location>
</feature>
<keyword evidence="3" id="KW-1185">Reference proteome</keyword>
<feature type="compositionally biased region" description="Basic and acidic residues" evidence="1">
    <location>
        <begin position="237"/>
        <end position="258"/>
    </location>
</feature>
<feature type="compositionally biased region" description="Pro residues" evidence="1">
    <location>
        <begin position="76"/>
        <end position="86"/>
    </location>
</feature>
<sequence>MNVSADSLSTTNSYLICNNCQKVIRKKEKGMKVPRPLSSGPSSFIPENEIVEATPVDSHTILLLAEELLHERARGPPDPGDGPSPALPGVLPEESILPAADGRAPPPALPPLHRHHGSCSAPVLVLGKDARSGVFTQMGVPWLITKEHIQKLVKTGGETAVASTRKPDGGNANSFQQMGVSNVCSCDLANDNSLDEVPFSSPALGTADSVSELEALMERMKRLLEEREDEEASQEEMATRFEKEKKESPPSGYLERHWSGTSARGSPPAPVHTPPLLSAGVLPAAARRDCENCANLFISVPAAVRRARWAGFQDESDANIESVSVCGGCPPLATRTLQGMGRTTRQPSEHRTTRGKTTAFRWSTGCTRTSAHLLDEKFRTVYNLTYYNMATHRGRRHHHAAPGSV</sequence>
<dbReference type="Proteomes" id="UP001152622">
    <property type="component" value="Chromosome 3"/>
</dbReference>
<accession>A0A9Q1FUN3</accession>